<dbReference type="Pfam" id="PF00043">
    <property type="entry name" value="GST_C"/>
    <property type="match status" value="1"/>
</dbReference>
<keyword evidence="2" id="KW-0808">Transferase</keyword>
<dbReference type="Gene3D" id="1.20.1050.10">
    <property type="match status" value="1"/>
</dbReference>
<dbReference type="PROSITE" id="PS50405">
    <property type="entry name" value="GST_CTER"/>
    <property type="match status" value="1"/>
</dbReference>
<dbReference type="SFLD" id="SFLDG00358">
    <property type="entry name" value="Main_(cytGST)"/>
    <property type="match status" value="1"/>
</dbReference>
<comment type="similarity">
    <text evidence="1 3">Belongs to the GST superfamily.</text>
</comment>
<dbReference type="SFLD" id="SFLDS00019">
    <property type="entry name" value="Glutathione_Transferase_(cytos"/>
    <property type="match status" value="1"/>
</dbReference>
<dbReference type="InterPro" id="IPR036282">
    <property type="entry name" value="Glutathione-S-Trfase_C_sf"/>
</dbReference>
<name>A0A150PBI2_SORCE</name>
<dbReference type="FunFam" id="3.40.30.10:FF:000039">
    <property type="entry name" value="Glutathione S-transferase domain"/>
    <property type="match status" value="1"/>
</dbReference>
<dbReference type="InterPro" id="IPR004046">
    <property type="entry name" value="GST_C"/>
</dbReference>
<protein>
    <recommendedName>
        <fullName evidence="8">Glutathione S-transferase</fullName>
    </recommendedName>
</protein>
<dbReference type="GO" id="GO:0016740">
    <property type="term" value="F:transferase activity"/>
    <property type="evidence" value="ECO:0007669"/>
    <property type="project" value="UniProtKB-KW"/>
</dbReference>
<evidence type="ECO:0000256" key="1">
    <source>
        <dbReference type="ARBA" id="ARBA00007409"/>
    </source>
</evidence>
<evidence type="ECO:0000259" key="4">
    <source>
        <dbReference type="PROSITE" id="PS50404"/>
    </source>
</evidence>
<proteinExistence type="inferred from homology"/>
<dbReference type="Pfam" id="PF02798">
    <property type="entry name" value="GST_N"/>
    <property type="match status" value="1"/>
</dbReference>
<feature type="domain" description="GST C-terminal" evidence="5">
    <location>
        <begin position="88"/>
        <end position="206"/>
    </location>
</feature>
<evidence type="ECO:0000256" key="3">
    <source>
        <dbReference type="RuleBase" id="RU003494"/>
    </source>
</evidence>
<evidence type="ECO:0000256" key="2">
    <source>
        <dbReference type="ARBA" id="ARBA00022679"/>
    </source>
</evidence>
<dbReference type="EMBL" id="JELX01003193">
    <property type="protein sequence ID" value="KYF53027.1"/>
    <property type="molecule type" value="Genomic_DNA"/>
</dbReference>
<dbReference type="CDD" id="cd03046">
    <property type="entry name" value="GST_N_GTT1_like"/>
    <property type="match status" value="1"/>
</dbReference>
<dbReference type="AlphaFoldDB" id="A0A150PBI2"/>
<dbReference type="SUPFAM" id="SSF52833">
    <property type="entry name" value="Thioredoxin-like"/>
    <property type="match status" value="1"/>
</dbReference>
<organism evidence="6 7">
    <name type="scientific">Sorangium cellulosum</name>
    <name type="common">Polyangium cellulosum</name>
    <dbReference type="NCBI Taxonomy" id="56"/>
    <lineage>
        <taxon>Bacteria</taxon>
        <taxon>Pseudomonadati</taxon>
        <taxon>Myxococcota</taxon>
        <taxon>Polyangia</taxon>
        <taxon>Polyangiales</taxon>
        <taxon>Polyangiaceae</taxon>
        <taxon>Sorangium</taxon>
    </lineage>
</organism>
<evidence type="ECO:0000313" key="7">
    <source>
        <dbReference type="Proteomes" id="UP000075604"/>
    </source>
</evidence>
<dbReference type="PANTHER" id="PTHR44051:SF8">
    <property type="entry name" value="GLUTATHIONE S-TRANSFERASE GSTA"/>
    <property type="match status" value="1"/>
</dbReference>
<dbReference type="InterPro" id="IPR040079">
    <property type="entry name" value="Glutathione_S-Trfase"/>
</dbReference>
<dbReference type="SFLD" id="SFLDG01150">
    <property type="entry name" value="Main.1:_Beta-like"/>
    <property type="match status" value="1"/>
</dbReference>
<evidence type="ECO:0008006" key="8">
    <source>
        <dbReference type="Google" id="ProtNLM"/>
    </source>
</evidence>
<gene>
    <name evidence="6" type="ORF">BE04_44890</name>
</gene>
<dbReference type="InterPro" id="IPR036249">
    <property type="entry name" value="Thioredoxin-like_sf"/>
</dbReference>
<dbReference type="InterPro" id="IPR004045">
    <property type="entry name" value="Glutathione_S-Trfase_N"/>
</dbReference>
<dbReference type="InterPro" id="IPR010987">
    <property type="entry name" value="Glutathione-S-Trfase_C-like"/>
</dbReference>
<dbReference type="PROSITE" id="PS50404">
    <property type="entry name" value="GST_NTER"/>
    <property type="match status" value="1"/>
</dbReference>
<reference evidence="6 7" key="1">
    <citation type="submission" date="2014-02" db="EMBL/GenBank/DDBJ databases">
        <title>The small core and large imbalanced accessory genome model reveals a collaborative survival strategy of Sorangium cellulosum strains in nature.</title>
        <authorList>
            <person name="Han K."/>
            <person name="Peng R."/>
            <person name="Blom J."/>
            <person name="Li Y.-Z."/>
        </authorList>
    </citation>
    <scope>NUCLEOTIDE SEQUENCE [LARGE SCALE GENOMIC DNA]</scope>
    <source>
        <strain evidence="6 7">So0157-18</strain>
    </source>
</reference>
<dbReference type="Gene3D" id="3.40.30.10">
    <property type="entry name" value="Glutaredoxin"/>
    <property type="match status" value="1"/>
</dbReference>
<dbReference type="PANTHER" id="PTHR44051">
    <property type="entry name" value="GLUTATHIONE S-TRANSFERASE-RELATED"/>
    <property type="match status" value="1"/>
</dbReference>
<accession>A0A150PBI2</accession>
<feature type="domain" description="GST N-terminal" evidence="4">
    <location>
        <begin position="1"/>
        <end position="82"/>
    </location>
</feature>
<comment type="caution">
    <text evidence="6">The sequence shown here is derived from an EMBL/GenBank/DDBJ whole genome shotgun (WGS) entry which is preliminary data.</text>
</comment>
<sequence length="206" mass="22779">MSDLKFYYAPMTSADRVHWALEELGVPYEKVKLDLAAGDQRKPEYLALNPNGKVPLLVVDGKPIFEGLAILLYLGERYGVDKGLFPPLGADRAEAFKWMAWANVTLYEATTRLLRNTLERFPADERNPKVAEGAKQDLADGIGILDRALEGKEYLVGNQFSLADVALVTALPFLARFGVDLSPFANVNAWIARCTSRPAAKRVRPG</sequence>
<dbReference type="SUPFAM" id="SSF47616">
    <property type="entry name" value="GST C-terminal domain-like"/>
    <property type="match status" value="1"/>
</dbReference>
<evidence type="ECO:0000259" key="5">
    <source>
        <dbReference type="PROSITE" id="PS50405"/>
    </source>
</evidence>
<evidence type="ECO:0000313" key="6">
    <source>
        <dbReference type="EMBL" id="KYF53027.1"/>
    </source>
</evidence>
<dbReference type="Proteomes" id="UP000075604">
    <property type="component" value="Unassembled WGS sequence"/>
</dbReference>